<reference evidence="3" key="1">
    <citation type="journal article" date="2012" name="J. Bacteriol.">
        <title>Complete genome sequence of the hydrogenotrophic, methanogenic archaeon Methanoculleus bourgensis strain MS2T, isolated from a sewage sludge digester.</title>
        <authorList>
            <person name="Maus I."/>
            <person name="Wibberg D."/>
            <person name="Stantscheff R."/>
            <person name="Eikmeyer F.G."/>
            <person name="Seffner A."/>
            <person name="Boelter J."/>
            <person name="Szczepanowski R."/>
            <person name="Blom J."/>
            <person name="Jaenicke S."/>
            <person name="Konig H."/>
            <person name="Puhler A."/>
            <person name="Schluter A."/>
        </authorList>
    </citation>
    <scope>NUCLEOTIDE SEQUENCE [LARGE SCALE GENOMIC DNA]</scope>
    <source>
        <strain evidence="3">ATCC 43281 / DSM 3045 / OCM 15 / MS2</strain>
    </source>
</reference>
<dbReference type="AlphaFoldDB" id="I7LNG5"/>
<dbReference type="Proteomes" id="UP000009007">
    <property type="component" value="Chromosome I"/>
</dbReference>
<evidence type="ECO:0000256" key="1">
    <source>
        <dbReference type="SAM" id="MobiDB-lite"/>
    </source>
</evidence>
<keyword evidence="3" id="KW-1185">Reference proteome</keyword>
<feature type="region of interest" description="Disordered" evidence="1">
    <location>
        <begin position="1"/>
        <end position="26"/>
    </location>
</feature>
<dbReference type="EMBL" id="HE964772">
    <property type="protein sequence ID" value="CCJ37069.1"/>
    <property type="molecule type" value="Genomic_DNA"/>
</dbReference>
<accession>I7LNG5</accession>
<proteinExistence type="predicted"/>
<organism evidence="2 3">
    <name type="scientific">Methanoculleus bourgensis (strain ATCC 43281 / DSM 3045 / OCM 15 / MS2)</name>
    <name type="common">Methanogenium bourgense</name>
    <dbReference type="NCBI Taxonomy" id="1201294"/>
    <lineage>
        <taxon>Archaea</taxon>
        <taxon>Methanobacteriati</taxon>
        <taxon>Methanobacteriota</taxon>
        <taxon>Stenosarchaea group</taxon>
        <taxon>Methanomicrobia</taxon>
        <taxon>Methanomicrobiales</taxon>
        <taxon>Methanomicrobiaceae</taxon>
        <taxon>Methanoculleus</taxon>
    </lineage>
</organism>
<dbReference type="PATRIC" id="fig|1201294.9.peg.2381"/>
<evidence type="ECO:0000313" key="3">
    <source>
        <dbReference type="Proteomes" id="UP000009007"/>
    </source>
</evidence>
<dbReference type="HOGENOM" id="CLU_978631_0_0_2"/>
<evidence type="ECO:0000313" key="2">
    <source>
        <dbReference type="EMBL" id="CCJ37069.1"/>
    </source>
</evidence>
<gene>
    <name evidence="2" type="ordered locus">BN140_2146</name>
</gene>
<sequence>MSLARNPDTRVASPLPRTSACSRRSLPRTRTITVNRSTRSFVQDVIVLLRDHQRGTLFTIPSPLRCRGPITPGDRNGSSISSYNAPAGMAKRKKAASKTPLLDSLSAGQAQSVLVRLIYDDPALAARAEGIARDLLKVIDSAKIAGILCDDLSGLKIEEVWKTSGRTREGYIYPSERAWDMMDEVIESYKEEMLRYLRRGMPEESRIYCSGILLGLRKFQRDSRSDLLEEAPDYCDDTFESIREEWEEAVDDPVQVHLLARFIEEEGLNRGHPPESCRTGEKEQ</sequence>
<protein>
    <submittedName>
        <fullName evidence="2">Uncharacterized protein</fullName>
    </submittedName>
</protein>
<dbReference type="KEGG" id="mbg:BN140_2146"/>
<name>I7LNG5_METBM</name>